<dbReference type="Proteomes" id="UP000278823">
    <property type="component" value="Unassembled WGS sequence"/>
</dbReference>
<dbReference type="SUPFAM" id="SSF53383">
    <property type="entry name" value="PLP-dependent transferases"/>
    <property type="match status" value="1"/>
</dbReference>
<dbReference type="EC" id="2.6.1.102" evidence="8"/>
<feature type="active site" description="Proton acceptor" evidence="10">
    <location>
        <position position="191"/>
    </location>
</feature>
<evidence type="ECO:0000256" key="8">
    <source>
        <dbReference type="ARBA" id="ARBA00066317"/>
    </source>
</evidence>
<evidence type="ECO:0000256" key="5">
    <source>
        <dbReference type="ARBA" id="ARBA00022898"/>
    </source>
</evidence>
<evidence type="ECO:0000256" key="4">
    <source>
        <dbReference type="ARBA" id="ARBA00022679"/>
    </source>
</evidence>
<evidence type="ECO:0000256" key="10">
    <source>
        <dbReference type="PIRSR" id="PIRSR000390-1"/>
    </source>
</evidence>
<dbReference type="GO" id="GO:0102933">
    <property type="term" value="F:GDP-4-dehydro-6-deoxy-D-mannose-4-aminotransferase activity"/>
    <property type="evidence" value="ECO:0007669"/>
    <property type="project" value="UniProtKB-EC"/>
</dbReference>
<dbReference type="FunFam" id="3.40.640.10:FF:000090">
    <property type="entry name" value="Pyridoxal phosphate-dependent aminotransferase"/>
    <property type="match status" value="1"/>
</dbReference>
<evidence type="ECO:0000256" key="3">
    <source>
        <dbReference type="ARBA" id="ARBA00022576"/>
    </source>
</evidence>
<dbReference type="InterPro" id="IPR015424">
    <property type="entry name" value="PyrdxlP-dep_Trfase"/>
</dbReference>
<evidence type="ECO:0000256" key="2">
    <source>
        <dbReference type="ARBA" id="ARBA00005125"/>
    </source>
</evidence>
<gene>
    <name evidence="13" type="ORF">EFQ99_21970</name>
</gene>
<keyword evidence="4 13" id="KW-0808">Transferase</keyword>
<dbReference type="OrthoDB" id="9768668at2"/>
<keyword evidence="14" id="KW-1185">Reference proteome</keyword>
<dbReference type="PIRSF" id="PIRSF000390">
    <property type="entry name" value="PLP_StrS"/>
    <property type="match status" value="1"/>
</dbReference>
<dbReference type="PANTHER" id="PTHR30244:SF34">
    <property type="entry name" value="DTDP-4-AMINO-4,6-DIDEOXYGALACTOSE TRANSAMINASE"/>
    <property type="match status" value="1"/>
</dbReference>
<feature type="modified residue" description="N6-(pyridoxal phosphate)lysine" evidence="11">
    <location>
        <position position="191"/>
    </location>
</feature>
<evidence type="ECO:0000256" key="11">
    <source>
        <dbReference type="PIRSR" id="PIRSR000390-2"/>
    </source>
</evidence>
<sequence length="405" mass="44285">MSSPQSTIPVAKPVLGEEEAEAARRVILSGWVTQGPEVAAFEKEFAAFVGAEHACAVSNCTTALHLALMTVGVGPGDEVITVSHSFIATANAVRYCDAVPVFVDIEPDGYNIDPRLIEAAITPRTKAILCVHQLGMPCDLRSIVEIGKHHSIPVIEDAACASGSEILWDGRWEKIGKPHGDIACFSFHPRKVVTTGDGGMLTTVNPEYDRKFRLWRQHGMSVTDAVRHGSKQVIFEDYDELGYNYRMTDLQAAVGRVQLRRLPELVAQRRRFASQYCEGLSTIPGLSIPAEPGWARSNWQSFCVRLSDEIDQRAVMQALLDQGISTRRGVMNIHLEGAYADQSSHRAATSLTRSVSAQQQTVILPLYAQMTEVDIVRVVEALRQALAEASTGGALRQPERDAVPA</sequence>
<name>A0A432PGB2_9HYPH</name>
<comment type="cofactor">
    <cofactor evidence="1">
        <name>pyridoxal 5'-phosphate</name>
        <dbReference type="ChEBI" id="CHEBI:597326"/>
    </cofactor>
</comment>
<dbReference type="Gene3D" id="3.90.1150.10">
    <property type="entry name" value="Aspartate Aminotransferase, domain 1"/>
    <property type="match status" value="1"/>
</dbReference>
<keyword evidence="5 11" id="KW-0663">Pyridoxal phosphate</keyword>
<dbReference type="Pfam" id="PF01041">
    <property type="entry name" value="DegT_DnrJ_EryC1"/>
    <property type="match status" value="1"/>
</dbReference>
<dbReference type="CDD" id="cd00616">
    <property type="entry name" value="AHBA_syn"/>
    <property type="match status" value="1"/>
</dbReference>
<dbReference type="PANTHER" id="PTHR30244">
    <property type="entry name" value="TRANSAMINASE"/>
    <property type="match status" value="1"/>
</dbReference>
<dbReference type="RefSeq" id="WP_126923323.1">
    <property type="nucleotide sequence ID" value="NZ_ML133693.1"/>
</dbReference>
<evidence type="ECO:0000313" key="14">
    <source>
        <dbReference type="Proteomes" id="UP000278823"/>
    </source>
</evidence>
<evidence type="ECO:0000256" key="7">
    <source>
        <dbReference type="ARBA" id="ARBA00051587"/>
    </source>
</evidence>
<dbReference type="InterPro" id="IPR015421">
    <property type="entry name" value="PyrdxlP-dep_Trfase_major"/>
</dbReference>
<protein>
    <recommendedName>
        <fullName evidence="9">GDP-perosamine synthase</fullName>
        <ecNumber evidence="8">2.6.1.102</ecNumber>
    </recommendedName>
</protein>
<evidence type="ECO:0000256" key="6">
    <source>
        <dbReference type="ARBA" id="ARBA00037999"/>
    </source>
</evidence>
<evidence type="ECO:0000256" key="1">
    <source>
        <dbReference type="ARBA" id="ARBA00001933"/>
    </source>
</evidence>
<dbReference type="GO" id="GO:0030170">
    <property type="term" value="F:pyridoxal phosphate binding"/>
    <property type="evidence" value="ECO:0007669"/>
    <property type="project" value="TreeGrafter"/>
</dbReference>
<dbReference type="GO" id="GO:0000271">
    <property type="term" value="P:polysaccharide biosynthetic process"/>
    <property type="evidence" value="ECO:0007669"/>
    <property type="project" value="TreeGrafter"/>
</dbReference>
<dbReference type="AlphaFoldDB" id="A0A432PGB2"/>
<dbReference type="InterPro" id="IPR015422">
    <property type="entry name" value="PyrdxlP-dep_Trfase_small"/>
</dbReference>
<evidence type="ECO:0000313" key="13">
    <source>
        <dbReference type="EMBL" id="RUM23318.1"/>
    </source>
</evidence>
<accession>A0A432PGB2</accession>
<evidence type="ECO:0000256" key="12">
    <source>
        <dbReference type="RuleBase" id="RU004508"/>
    </source>
</evidence>
<evidence type="ECO:0000256" key="9">
    <source>
        <dbReference type="ARBA" id="ARBA00074221"/>
    </source>
</evidence>
<dbReference type="InterPro" id="IPR000653">
    <property type="entry name" value="DegT/StrS_aminotransferase"/>
</dbReference>
<comment type="similarity">
    <text evidence="6 12">Belongs to the DegT/DnrJ/EryC1 family.</text>
</comment>
<organism evidence="13 14">
    <name type="scientific">Rhizobium vallis</name>
    <dbReference type="NCBI Taxonomy" id="634290"/>
    <lineage>
        <taxon>Bacteria</taxon>
        <taxon>Pseudomonadati</taxon>
        <taxon>Pseudomonadota</taxon>
        <taxon>Alphaproteobacteria</taxon>
        <taxon>Hyphomicrobiales</taxon>
        <taxon>Rhizobiaceae</taxon>
        <taxon>Rhizobium/Agrobacterium group</taxon>
        <taxon>Rhizobium</taxon>
    </lineage>
</organism>
<comment type="catalytic activity">
    <reaction evidence="7">
        <text>GDP-alpha-D-perosamine + 2-oxoglutarate = GDP-4-dehydro-alpha-D-rhamnose + L-glutamate</text>
        <dbReference type="Rhea" id="RHEA:36779"/>
        <dbReference type="ChEBI" id="CHEBI:16810"/>
        <dbReference type="ChEBI" id="CHEBI:29985"/>
        <dbReference type="ChEBI" id="CHEBI:57964"/>
        <dbReference type="ChEBI" id="CHEBI:73996"/>
        <dbReference type="EC" id="2.6.1.102"/>
    </reaction>
</comment>
<dbReference type="Gene3D" id="3.40.640.10">
    <property type="entry name" value="Type I PLP-dependent aspartate aminotransferase-like (Major domain)"/>
    <property type="match status" value="1"/>
</dbReference>
<comment type="caution">
    <text evidence="13">The sequence shown here is derived from an EMBL/GenBank/DDBJ whole genome shotgun (WGS) entry which is preliminary data.</text>
</comment>
<proteinExistence type="inferred from homology"/>
<keyword evidence="3 13" id="KW-0032">Aminotransferase</keyword>
<dbReference type="EMBL" id="RJTH01000008">
    <property type="protein sequence ID" value="RUM23318.1"/>
    <property type="molecule type" value="Genomic_DNA"/>
</dbReference>
<reference evidence="14" key="1">
    <citation type="submission" date="2018-11" db="EMBL/GenBank/DDBJ databases">
        <title>Rhizobium chutanense sp. nov., isolated from root nodules of Phaseolus vulgaris in China.</title>
        <authorList>
            <person name="Huo Y."/>
        </authorList>
    </citation>
    <scope>NUCLEOTIDE SEQUENCE [LARGE SCALE GENOMIC DNA]</scope>
    <source>
        <strain evidence="14">CCBAU 65647</strain>
    </source>
</reference>
<comment type="pathway">
    <text evidence="2">Bacterial outer membrane biogenesis; LPS O-antigen biosynthesis.</text>
</comment>